<keyword evidence="1" id="KW-1133">Transmembrane helix</keyword>
<name>A0A1I4Q5E4_ECTMO</name>
<dbReference type="STRING" id="195064.SAMN05421721_103161"/>
<dbReference type="PANTHER" id="PTHR40547">
    <property type="entry name" value="SLL0298 PROTEIN"/>
    <property type="match status" value="1"/>
</dbReference>
<feature type="transmembrane region" description="Helical" evidence="1">
    <location>
        <begin position="43"/>
        <end position="70"/>
    </location>
</feature>
<organism evidence="3 4">
    <name type="scientific">Ectothiorhodospira mobilis</name>
    <dbReference type="NCBI Taxonomy" id="195064"/>
    <lineage>
        <taxon>Bacteria</taxon>
        <taxon>Pseudomonadati</taxon>
        <taxon>Pseudomonadota</taxon>
        <taxon>Gammaproteobacteria</taxon>
        <taxon>Chromatiales</taxon>
        <taxon>Ectothiorhodospiraceae</taxon>
        <taxon>Ectothiorhodospira</taxon>
    </lineage>
</organism>
<proteinExistence type="predicted"/>
<dbReference type="EMBL" id="FOUO01000003">
    <property type="protein sequence ID" value="SFM35247.1"/>
    <property type="molecule type" value="Genomic_DNA"/>
</dbReference>
<keyword evidence="1" id="KW-0812">Transmembrane</keyword>
<evidence type="ECO:0000259" key="2">
    <source>
        <dbReference type="Pfam" id="PF09835"/>
    </source>
</evidence>
<evidence type="ECO:0000313" key="3">
    <source>
        <dbReference type="EMBL" id="SFM35247.1"/>
    </source>
</evidence>
<dbReference type="PANTHER" id="PTHR40547:SF1">
    <property type="entry name" value="SLL0298 PROTEIN"/>
    <property type="match status" value="1"/>
</dbReference>
<reference evidence="3 4" key="1">
    <citation type="submission" date="2016-10" db="EMBL/GenBank/DDBJ databases">
        <authorList>
            <person name="de Groot N.N."/>
        </authorList>
    </citation>
    <scope>NUCLEOTIDE SEQUENCE [LARGE SCALE GENOMIC DNA]</scope>
    <source>
        <strain evidence="3 4">DSM 4180</strain>
    </source>
</reference>
<accession>A0A1I4Q5E4</accession>
<feature type="transmembrane region" description="Helical" evidence="1">
    <location>
        <begin position="132"/>
        <end position="155"/>
    </location>
</feature>
<gene>
    <name evidence="3" type="ORF">SAMN05421721_103161</name>
</gene>
<protein>
    <recommendedName>
        <fullName evidence="2">DUF2062 domain-containing protein</fullName>
    </recommendedName>
</protein>
<sequence length="174" mass="19872">MAKKLIKDLFPDYQRIRQHEALRLFGAILHDPFLWHLNRRSAAGAFGVGLFTAFLPLPGQMLLAAALAIMLRVNLPIAVMLVWITNPLTFAPIYYAAYTLGRWVLDSPARGFSMELSLEWFTGELLEIWKPLVTGSLILSTVAGLGSYVAVRLLWRLHILHRLRERRRRPGARR</sequence>
<feature type="transmembrane region" description="Helical" evidence="1">
    <location>
        <begin position="77"/>
        <end position="97"/>
    </location>
</feature>
<dbReference type="RefSeq" id="WP_090483849.1">
    <property type="nucleotide sequence ID" value="NZ_FOUO01000003.1"/>
</dbReference>
<evidence type="ECO:0000256" key="1">
    <source>
        <dbReference type="SAM" id="Phobius"/>
    </source>
</evidence>
<dbReference type="OrthoDB" id="9786029at2"/>
<dbReference type="AlphaFoldDB" id="A0A1I4Q5E4"/>
<keyword evidence="1" id="KW-0472">Membrane</keyword>
<keyword evidence="4" id="KW-1185">Reference proteome</keyword>
<dbReference type="Pfam" id="PF09835">
    <property type="entry name" value="DUF2062"/>
    <property type="match status" value="1"/>
</dbReference>
<evidence type="ECO:0000313" key="4">
    <source>
        <dbReference type="Proteomes" id="UP000199556"/>
    </source>
</evidence>
<feature type="domain" description="DUF2062" evidence="2">
    <location>
        <begin position="22"/>
        <end position="162"/>
    </location>
</feature>
<dbReference type="Proteomes" id="UP000199556">
    <property type="component" value="Unassembled WGS sequence"/>
</dbReference>
<dbReference type="InterPro" id="IPR018639">
    <property type="entry name" value="DUF2062"/>
</dbReference>